<comment type="caution">
    <text evidence="1">The sequence shown here is derived from an EMBL/GenBank/DDBJ whole genome shotgun (WGS) entry which is preliminary data.</text>
</comment>
<keyword evidence="2" id="KW-1185">Reference proteome</keyword>
<proteinExistence type="predicted"/>
<organism evidence="1 2">
    <name type="scientific">Shewanella jiangmenensis</name>
    <dbReference type="NCBI Taxonomy" id="2837387"/>
    <lineage>
        <taxon>Bacteria</taxon>
        <taxon>Pseudomonadati</taxon>
        <taxon>Pseudomonadota</taxon>
        <taxon>Gammaproteobacteria</taxon>
        <taxon>Alteromonadales</taxon>
        <taxon>Shewanellaceae</taxon>
        <taxon>Shewanella</taxon>
    </lineage>
</organism>
<sequence>MELKDFVKDTLIQICQGVNEAQGEVNSIGGYVNPAIYGVNGNPSHFSTLSQGEGVFMVDFDVAVTVSEAEKQNGQAKISVATFLNAGGGIDNSTSQSSVTKIAFKVPLSLPVCPSSKERYKQERRAEEEQYQNLYVPSGVG</sequence>
<accession>A0ABS5V4U1</accession>
<evidence type="ECO:0000313" key="1">
    <source>
        <dbReference type="EMBL" id="MBT1444860.1"/>
    </source>
</evidence>
<name>A0ABS5V4U1_9GAMM</name>
<reference evidence="1 2" key="1">
    <citation type="submission" date="2021-05" db="EMBL/GenBank/DDBJ databases">
        <title>Shewanella sp. JM162201.</title>
        <authorList>
            <person name="Xu S."/>
            <person name="Li A."/>
        </authorList>
    </citation>
    <scope>NUCLEOTIDE SEQUENCE [LARGE SCALE GENOMIC DNA]</scope>
    <source>
        <strain evidence="1 2">JM162201</strain>
    </source>
</reference>
<gene>
    <name evidence="1" type="ORF">KJI95_10030</name>
</gene>
<protein>
    <submittedName>
        <fullName evidence="1">Uncharacterized protein</fullName>
    </submittedName>
</protein>
<dbReference type="RefSeq" id="WP_214507057.1">
    <property type="nucleotide sequence ID" value="NZ_JAHEPS010000003.1"/>
</dbReference>
<dbReference type="Proteomes" id="UP001195903">
    <property type="component" value="Unassembled WGS sequence"/>
</dbReference>
<evidence type="ECO:0000313" key="2">
    <source>
        <dbReference type="Proteomes" id="UP001195903"/>
    </source>
</evidence>
<dbReference type="EMBL" id="JAHEPS010000003">
    <property type="protein sequence ID" value="MBT1444860.1"/>
    <property type="molecule type" value="Genomic_DNA"/>
</dbReference>